<reference evidence="7" key="1">
    <citation type="submission" date="2022-11" db="UniProtKB">
        <authorList>
            <consortium name="WormBaseParasite"/>
        </authorList>
    </citation>
    <scope>IDENTIFICATION</scope>
</reference>
<evidence type="ECO:0000256" key="3">
    <source>
        <dbReference type="ARBA" id="ARBA00022729"/>
    </source>
</evidence>
<protein>
    <submittedName>
        <fullName evidence="7">Uncharacterized protein</fullName>
    </submittedName>
</protein>
<dbReference type="GO" id="GO:0008239">
    <property type="term" value="F:dipeptidyl-peptidase activity"/>
    <property type="evidence" value="ECO:0007669"/>
    <property type="project" value="TreeGrafter"/>
</dbReference>
<dbReference type="WBParaSite" id="ACRNAN_scaffold5345.g11660.t1">
    <property type="protein sequence ID" value="ACRNAN_scaffold5345.g11660.t1"/>
    <property type="gene ID" value="ACRNAN_scaffold5345.g11660"/>
</dbReference>
<dbReference type="Proteomes" id="UP000887540">
    <property type="component" value="Unplaced"/>
</dbReference>
<dbReference type="GO" id="GO:0006508">
    <property type="term" value="P:proteolysis"/>
    <property type="evidence" value="ECO:0007669"/>
    <property type="project" value="UniProtKB-KW"/>
</dbReference>
<evidence type="ECO:0000256" key="2">
    <source>
        <dbReference type="ARBA" id="ARBA00022670"/>
    </source>
</evidence>
<evidence type="ECO:0000256" key="1">
    <source>
        <dbReference type="ARBA" id="ARBA00011079"/>
    </source>
</evidence>
<dbReference type="AlphaFoldDB" id="A0A914E376"/>
<dbReference type="SUPFAM" id="SSF53474">
    <property type="entry name" value="alpha/beta-Hydrolases"/>
    <property type="match status" value="1"/>
</dbReference>
<dbReference type="Gene3D" id="3.40.50.1820">
    <property type="entry name" value="alpha/beta hydrolase"/>
    <property type="match status" value="2"/>
</dbReference>
<dbReference type="InterPro" id="IPR008758">
    <property type="entry name" value="Peptidase_S28"/>
</dbReference>
<keyword evidence="4" id="KW-0378">Hydrolase</keyword>
<evidence type="ECO:0000256" key="4">
    <source>
        <dbReference type="ARBA" id="ARBA00022801"/>
    </source>
</evidence>
<proteinExistence type="inferred from homology"/>
<dbReference type="GO" id="GO:0070008">
    <property type="term" value="F:serine-type exopeptidase activity"/>
    <property type="evidence" value="ECO:0007669"/>
    <property type="project" value="InterPro"/>
</dbReference>
<keyword evidence="3" id="KW-0732">Signal</keyword>
<dbReference type="PANTHER" id="PTHR11010:SF101">
    <property type="entry name" value="SERINE PROTEASE F56F10.1-RELATED"/>
    <property type="match status" value="1"/>
</dbReference>
<organism evidence="6 7">
    <name type="scientific">Acrobeloides nanus</name>
    <dbReference type="NCBI Taxonomy" id="290746"/>
    <lineage>
        <taxon>Eukaryota</taxon>
        <taxon>Metazoa</taxon>
        <taxon>Ecdysozoa</taxon>
        <taxon>Nematoda</taxon>
        <taxon>Chromadorea</taxon>
        <taxon>Rhabditida</taxon>
        <taxon>Tylenchina</taxon>
        <taxon>Cephalobomorpha</taxon>
        <taxon>Cephaloboidea</taxon>
        <taxon>Cephalobidae</taxon>
        <taxon>Acrobeloides</taxon>
    </lineage>
</organism>
<evidence type="ECO:0000256" key="5">
    <source>
        <dbReference type="ARBA" id="ARBA00023180"/>
    </source>
</evidence>
<dbReference type="Pfam" id="PF05577">
    <property type="entry name" value="Peptidase_S28"/>
    <property type="match status" value="2"/>
</dbReference>
<name>A0A914E376_9BILA</name>
<keyword evidence="2" id="KW-0645">Protease</keyword>
<dbReference type="PANTHER" id="PTHR11010">
    <property type="entry name" value="PROTEASE S28 PRO-X CARBOXYPEPTIDASE-RELATED"/>
    <property type="match status" value="1"/>
</dbReference>
<evidence type="ECO:0000313" key="6">
    <source>
        <dbReference type="Proteomes" id="UP000887540"/>
    </source>
</evidence>
<comment type="similarity">
    <text evidence="1">Belongs to the peptidase S28 family.</text>
</comment>
<accession>A0A914E376</accession>
<keyword evidence="6" id="KW-1185">Reference proteome</keyword>
<evidence type="ECO:0000313" key="7">
    <source>
        <dbReference type="WBParaSite" id="ACRNAN_scaffold5345.g11660.t1"/>
    </source>
</evidence>
<sequence>MNGIPLRDHYARQIVGSDAAEDCMKTPQKYNVNIFNFTQPQDHFDPNNNVTWQQQVQWRNDSFKSQDSGDIIFLLLGGEGPIQTTWMCFTNYTWTKLAQQHNAFMFQLEHRYFGTSAPTSDMSVANLKWLTTEQAMADLNQFIPAMNKQFGFNKPKWVAFGGSYPGTLAALLRMSYPNITNGNIASSAPLWAKVDMWEYAEKMDQAILWTSQNNASLANCHSETQKAFIYAKNATYYDTGRAELNKAFNITPPLGTNPNTTMDLDATNFLRTIFHSFQGIIQYTFDNRGNATINANGLNVNSLCVRMVDTSKSLVERLYSVYAWEQSWDSGSIPSSLNNDYWAGIAFARNTQFGSDAAAWRGWMWLCCNEFGWLPTTDNAYSIFGEILPLGQGTNVVLPNGSLDPWSTLGCNVTNNGGAHCVDMYPYTKGSPNSPEPDTVAATIQIVTENVAYYLTLDSPYRGGQTDDSTTISITNIPVITMIVTVILNFMKLF</sequence>
<dbReference type="InterPro" id="IPR029058">
    <property type="entry name" value="AB_hydrolase_fold"/>
</dbReference>
<keyword evidence="5" id="KW-0325">Glycoprotein</keyword>